<reference evidence="2" key="1">
    <citation type="journal article" date="2022" name="Front. Genet.">
        <title>Chromosome-Scale Assembly of the Dendrobium nobile Genome Provides Insights Into the Molecular Mechanism of the Biosynthesis of the Medicinal Active Ingredient of Dendrobium.</title>
        <authorList>
            <person name="Xu Q."/>
            <person name="Niu S.-C."/>
            <person name="Li K.-L."/>
            <person name="Zheng P.-J."/>
            <person name="Zhang X.-J."/>
            <person name="Jia Y."/>
            <person name="Liu Y."/>
            <person name="Niu Y.-X."/>
            <person name="Yu L.-H."/>
            <person name="Chen D.-F."/>
            <person name="Zhang G.-Q."/>
        </authorList>
    </citation>
    <scope>NUCLEOTIDE SEQUENCE</scope>
    <source>
        <tissue evidence="2">Leaf</tissue>
    </source>
</reference>
<gene>
    <name evidence="2" type="ORF">KFK09_005527</name>
</gene>
<feature type="region of interest" description="Disordered" evidence="1">
    <location>
        <begin position="1"/>
        <end position="68"/>
    </location>
</feature>
<organism evidence="2 3">
    <name type="scientific">Dendrobium nobile</name>
    <name type="common">Orchid</name>
    <dbReference type="NCBI Taxonomy" id="94219"/>
    <lineage>
        <taxon>Eukaryota</taxon>
        <taxon>Viridiplantae</taxon>
        <taxon>Streptophyta</taxon>
        <taxon>Embryophyta</taxon>
        <taxon>Tracheophyta</taxon>
        <taxon>Spermatophyta</taxon>
        <taxon>Magnoliopsida</taxon>
        <taxon>Liliopsida</taxon>
        <taxon>Asparagales</taxon>
        <taxon>Orchidaceae</taxon>
        <taxon>Epidendroideae</taxon>
        <taxon>Malaxideae</taxon>
        <taxon>Dendrobiinae</taxon>
        <taxon>Dendrobium</taxon>
    </lineage>
</organism>
<dbReference type="AlphaFoldDB" id="A0A8T3BW25"/>
<protein>
    <submittedName>
        <fullName evidence="2">Uncharacterized protein</fullName>
    </submittedName>
</protein>
<proteinExistence type="predicted"/>
<accession>A0A8T3BW25</accession>
<evidence type="ECO:0000313" key="3">
    <source>
        <dbReference type="Proteomes" id="UP000829196"/>
    </source>
</evidence>
<name>A0A8T3BW25_DENNO</name>
<evidence type="ECO:0000313" key="2">
    <source>
        <dbReference type="EMBL" id="KAI0523137.1"/>
    </source>
</evidence>
<dbReference type="Proteomes" id="UP000829196">
    <property type="component" value="Unassembled WGS sequence"/>
</dbReference>
<sequence>MGRPVPEPPQLLQAIRPEPAQVRQPTSPSDHREQKQSTLPVPLQVGQRGEPLPDIGGRSRPSAAAFTSIAPATTPSPVATCVARTSGAMSFFLS</sequence>
<keyword evidence="3" id="KW-1185">Reference proteome</keyword>
<comment type="caution">
    <text evidence="2">The sequence shown here is derived from an EMBL/GenBank/DDBJ whole genome shotgun (WGS) entry which is preliminary data.</text>
</comment>
<dbReference type="OrthoDB" id="1701885at2759"/>
<evidence type="ECO:0000256" key="1">
    <source>
        <dbReference type="SAM" id="MobiDB-lite"/>
    </source>
</evidence>
<dbReference type="EMBL" id="JAGYWB010000005">
    <property type="protein sequence ID" value="KAI0523137.1"/>
    <property type="molecule type" value="Genomic_DNA"/>
</dbReference>